<keyword evidence="1" id="KW-0472">Membrane</keyword>
<keyword evidence="1" id="KW-1133">Transmembrane helix</keyword>
<evidence type="ECO:0008006" key="3">
    <source>
        <dbReference type="Google" id="ProtNLM"/>
    </source>
</evidence>
<accession>A0A6J4T7W3</accession>
<evidence type="ECO:0000256" key="1">
    <source>
        <dbReference type="SAM" id="Phobius"/>
    </source>
</evidence>
<gene>
    <name evidence="2" type="ORF">AVDCRST_MAG53-3004</name>
</gene>
<organism evidence="2">
    <name type="scientific">uncultured Solirubrobacteraceae bacterium</name>
    <dbReference type="NCBI Taxonomy" id="1162706"/>
    <lineage>
        <taxon>Bacteria</taxon>
        <taxon>Bacillati</taxon>
        <taxon>Actinomycetota</taxon>
        <taxon>Thermoleophilia</taxon>
        <taxon>Solirubrobacterales</taxon>
        <taxon>Solirubrobacteraceae</taxon>
        <taxon>environmental samples</taxon>
    </lineage>
</organism>
<sequence>MAAVALAFALIVPTYPNYDSYFHLNWGRELLDGQLPNLEAYAAPTQHPLFVVLCAGLDALFGGFADRALVVLCVLSLVVLVAAVHRVGAACFGEGPALGAALFTGSSFAFLLYAARGYVDVPFLALVLLAAALEAERPGRGRAVSGVLAVAGLLRPEAWVLAGLYWLWVGWRRWDLLALAAVAPVLWTLSDLVITGDPLYSLHATSALAEELGRERGIANVPRSFVSFLADTARPPVFAAALLGAVLAYRHRARLRALHVPLALFAAGTVTFVGTGVGGLSILPRYLTVPAVALCLLAGYAVLGFTTLPPGRARTRWGRGAAAAAMFGVAFLAVKAGSFAALARELRFIERTHQAVVATALDPRVRQCRPVTLPTYRLIPDLRFELDAPEADVRARSQIGAAAPGAALFVVGDRKAVKRFGQAAGVSRRFNVPPADPAFPALNDFLLVEDRCRGGGR</sequence>
<dbReference type="AlphaFoldDB" id="A0A6J4T7W3"/>
<protein>
    <recommendedName>
        <fullName evidence="3">Glycosyltransferase RgtA/B/C/D-like domain-containing protein</fullName>
    </recommendedName>
</protein>
<dbReference type="EMBL" id="CADCVR010000091">
    <property type="protein sequence ID" value="CAA9515531.1"/>
    <property type="molecule type" value="Genomic_DNA"/>
</dbReference>
<feature type="transmembrane region" description="Helical" evidence="1">
    <location>
        <begin position="68"/>
        <end position="88"/>
    </location>
</feature>
<feature type="transmembrane region" description="Helical" evidence="1">
    <location>
        <begin position="143"/>
        <end position="168"/>
    </location>
</feature>
<evidence type="ECO:0000313" key="2">
    <source>
        <dbReference type="EMBL" id="CAA9515531.1"/>
    </source>
</evidence>
<feature type="transmembrane region" description="Helical" evidence="1">
    <location>
        <begin position="108"/>
        <end position="131"/>
    </location>
</feature>
<proteinExistence type="predicted"/>
<name>A0A6J4T7W3_9ACTN</name>
<feature type="transmembrane region" description="Helical" evidence="1">
    <location>
        <begin position="289"/>
        <end position="308"/>
    </location>
</feature>
<feature type="transmembrane region" description="Helical" evidence="1">
    <location>
        <begin position="320"/>
        <end position="343"/>
    </location>
</feature>
<reference evidence="2" key="1">
    <citation type="submission" date="2020-02" db="EMBL/GenBank/DDBJ databases">
        <authorList>
            <person name="Meier V. D."/>
        </authorList>
    </citation>
    <scope>NUCLEOTIDE SEQUENCE</scope>
    <source>
        <strain evidence="2">AVDCRST_MAG53</strain>
    </source>
</reference>
<feature type="transmembrane region" description="Helical" evidence="1">
    <location>
        <begin position="233"/>
        <end position="250"/>
    </location>
</feature>
<keyword evidence="1" id="KW-0812">Transmembrane</keyword>
<feature type="transmembrane region" description="Helical" evidence="1">
    <location>
        <begin position="262"/>
        <end position="283"/>
    </location>
</feature>